<dbReference type="Pfam" id="PF00011">
    <property type="entry name" value="HSP20"/>
    <property type="match status" value="1"/>
</dbReference>
<gene>
    <name evidence="4" type="ORF">E0H75_21105</name>
</gene>
<dbReference type="InterPro" id="IPR008978">
    <property type="entry name" value="HSP20-like_chaperone"/>
</dbReference>
<sequence length="158" mass="17016">MTLGAVRQAPAVRWLPAEPFAHLDDIHHRTSRGLRRLTAASSTGGEPAPAVDIEETADEFVIELDLPGAVARQVAVQWNGQQLVVHGRIPTRVHAGTLRRRGRRTGPVHYAVNLPGPVLGDKITATLANGVLTIHAPKHRPCPAVYIVDADTTDGYLP</sequence>
<evidence type="ECO:0000259" key="3">
    <source>
        <dbReference type="PROSITE" id="PS01031"/>
    </source>
</evidence>
<dbReference type="SUPFAM" id="SSF49764">
    <property type="entry name" value="HSP20-like chaperones"/>
    <property type="match status" value="1"/>
</dbReference>
<evidence type="ECO:0000313" key="4">
    <source>
        <dbReference type="EMBL" id="TCC49048.1"/>
    </source>
</evidence>
<dbReference type="InterPro" id="IPR002068">
    <property type="entry name" value="A-crystallin/Hsp20_dom"/>
</dbReference>
<evidence type="ECO:0000256" key="2">
    <source>
        <dbReference type="RuleBase" id="RU003616"/>
    </source>
</evidence>
<reference evidence="4 5" key="1">
    <citation type="submission" date="2019-02" db="EMBL/GenBank/DDBJ databases">
        <title>Kribbella capetownensis sp. nov. and Kribbella speibonae sp. nov., isolated from soil.</title>
        <authorList>
            <person name="Curtis S.M."/>
            <person name="Norton I."/>
            <person name="Everest G.J."/>
            <person name="Meyers P.R."/>
        </authorList>
    </citation>
    <scope>NUCLEOTIDE SEQUENCE [LARGE SCALE GENOMIC DNA]</scope>
    <source>
        <strain evidence="4 5">YM53</strain>
    </source>
</reference>
<feature type="domain" description="SHSP" evidence="3">
    <location>
        <begin position="42"/>
        <end position="153"/>
    </location>
</feature>
<dbReference type="InterPro" id="IPR031107">
    <property type="entry name" value="Small_HSP"/>
</dbReference>
<dbReference type="Proteomes" id="UP000293342">
    <property type="component" value="Unassembled WGS sequence"/>
</dbReference>
<dbReference type="EMBL" id="SJKD01000004">
    <property type="protein sequence ID" value="TCC49048.1"/>
    <property type="molecule type" value="Genomic_DNA"/>
</dbReference>
<comment type="similarity">
    <text evidence="1 2">Belongs to the small heat shock protein (HSP20) family.</text>
</comment>
<accession>A0A4R0JV37</accession>
<dbReference type="PROSITE" id="PS01031">
    <property type="entry name" value="SHSP"/>
    <property type="match status" value="1"/>
</dbReference>
<organism evidence="4 5">
    <name type="scientific">Kribbella capetownensis</name>
    <dbReference type="NCBI Taxonomy" id="1572659"/>
    <lineage>
        <taxon>Bacteria</taxon>
        <taxon>Bacillati</taxon>
        <taxon>Actinomycetota</taxon>
        <taxon>Actinomycetes</taxon>
        <taxon>Propionibacteriales</taxon>
        <taxon>Kribbellaceae</taxon>
        <taxon>Kribbella</taxon>
    </lineage>
</organism>
<name>A0A4R0JV37_9ACTN</name>
<protein>
    <submittedName>
        <fullName evidence="4">Hsp20/alpha crystallin family protein</fullName>
    </submittedName>
</protein>
<proteinExistence type="inferred from homology"/>
<dbReference type="Gene3D" id="2.60.40.790">
    <property type="match status" value="1"/>
</dbReference>
<dbReference type="CDD" id="cd06464">
    <property type="entry name" value="ACD_sHsps-like"/>
    <property type="match status" value="1"/>
</dbReference>
<evidence type="ECO:0000313" key="5">
    <source>
        <dbReference type="Proteomes" id="UP000293342"/>
    </source>
</evidence>
<comment type="caution">
    <text evidence="4">The sequence shown here is derived from an EMBL/GenBank/DDBJ whole genome shotgun (WGS) entry which is preliminary data.</text>
</comment>
<dbReference type="PANTHER" id="PTHR11527">
    <property type="entry name" value="HEAT-SHOCK PROTEIN 20 FAMILY MEMBER"/>
    <property type="match status" value="1"/>
</dbReference>
<evidence type="ECO:0000256" key="1">
    <source>
        <dbReference type="PROSITE-ProRule" id="PRU00285"/>
    </source>
</evidence>
<keyword evidence="5" id="KW-1185">Reference proteome</keyword>
<dbReference type="RefSeq" id="WP_131515310.1">
    <property type="nucleotide sequence ID" value="NZ_SJKD01000004.1"/>
</dbReference>
<dbReference type="OrthoDB" id="9809760at2"/>
<dbReference type="AlphaFoldDB" id="A0A4R0JV37"/>